<accession>A0A556U1T2</accession>
<name>A0A556U1T2_BAGYA</name>
<dbReference type="EMBL" id="VCAZ01000038">
    <property type="protein sequence ID" value="TSL89874.1"/>
    <property type="molecule type" value="Genomic_DNA"/>
</dbReference>
<comment type="catalytic activity">
    <reaction evidence="4">
        <text>RNA(n) + ATP = RNA(n)-3'-adenine ribonucleotide + diphosphate</text>
        <dbReference type="Rhea" id="RHEA:11332"/>
        <dbReference type="Rhea" id="RHEA-COMP:14527"/>
        <dbReference type="Rhea" id="RHEA-COMP:17347"/>
        <dbReference type="ChEBI" id="CHEBI:30616"/>
        <dbReference type="ChEBI" id="CHEBI:33019"/>
        <dbReference type="ChEBI" id="CHEBI:140395"/>
        <dbReference type="ChEBI" id="CHEBI:173115"/>
        <dbReference type="EC" id="2.7.7.19"/>
    </reaction>
    <physiologicalReaction direction="left-to-right" evidence="4">
        <dbReference type="Rhea" id="RHEA:11333"/>
    </physiologicalReaction>
</comment>
<sequence length="1047" mass="118156">MELKDDRRFHNLTQKQVETLDQVLTEVIPIHGRGNFPTLKIKPKDIIHVVRDRLVSKNIKVRDVRLNGSTASHVLVKENGTSYKDLDIIFGVELPKQEDFQIIKEVVLGCLLDFLPQGVNKDKITALTMKEAYVQKMVKVFTEYDRWSLISLSNNSGKNVELKFVSSLRRQFEFSVDSFQIILDTMLESYLEAERREAAQLKEKENETSMFMSTDYDPAISHEQTPPASTQSSIETDVSMSGKCTDMNNLHEDKFSMEEKNIETVRTEENKEVPESITITEAMEDVSELSERISVRMNEIDEINQNQPMQKKEMLETPMSKNSKSHLEKKEVVDEKNENTPHDMQLSDSQSYVHEQGYKESEHTLAAYSDTVKSVPKKEQTKTLVETLQTTEINIEPMVLSGKSTFQLPPITLSTHNTPADSNNEYSLPPPAKKNSRSSQMVVLKHSSPKPPRKMSRKVTRVPNFVDKSDLTLSTVTSSQFLSHPPTENDPNKLTHMQVELADHTTSCLESISNSSLDKDSVLRILDISTTVFCLSAPQNCTHSEEMPSIPSSPDKNRQTHIETSEHETAETDNHSLLDSKPFTAQNDQNIKIQPFPEILTTSTPPSIQINCQPVAEVDDSPSICSNPSSKMDIEASTQTVECPQKYSKLHETITHTVDASFKLGTLSTNLNTDSGKVETSDQGFEVPITSSLVPEPSVICLLPQESNVPSTQTQEPTVLTSNLLEPPKFIPQQIQDPSVLTKEFSESAEISCLLKPSISVANNEVYSVWPSKLSESFTSEISVSSTALIQTPEPQETLSEKPVESQQSIQPSVSQTRVVEPHTQLNEEIHVETSVDLNLPQSTCIKSSLASDRGIPSVTVVAESMYGDFEQAMDHLRYKLIATRNPEEIRGGGLLKYSNLLVRDFKPASETEIKTLERYMCSRFFIDFPDVNEQQRKIESYLRNHFIGEEKSKYDYLMTLRRVVNESTVCLMGHERRQTLNMITILALKVLGEQNIIPNTNNVTCYYQPAPYMADHNFNNYYIANGHSPIIYHPYPLHIHMQTGLV</sequence>
<dbReference type="PANTHER" id="PTHR12974:SF30">
    <property type="entry name" value="TERMINAL NUCLEOTIDYLTRANSFERASE 5D"/>
    <property type="match status" value="1"/>
</dbReference>
<dbReference type="InterPro" id="IPR012937">
    <property type="entry name" value="TET5"/>
</dbReference>
<evidence type="ECO:0000256" key="5">
    <source>
        <dbReference type="SAM" id="MobiDB-lite"/>
    </source>
</evidence>
<dbReference type="GO" id="GO:0048255">
    <property type="term" value="P:mRNA stabilization"/>
    <property type="evidence" value="ECO:0007669"/>
    <property type="project" value="TreeGrafter"/>
</dbReference>
<feature type="region of interest" description="Disordered" evidence="5">
    <location>
        <begin position="541"/>
        <end position="582"/>
    </location>
</feature>
<evidence type="ECO:0000256" key="2">
    <source>
        <dbReference type="ARBA" id="ARBA00012388"/>
    </source>
</evidence>
<dbReference type="Pfam" id="PF07984">
    <property type="entry name" value="NTP_transf_7"/>
    <property type="match status" value="2"/>
</dbReference>
<gene>
    <name evidence="6" type="ORF">Baya_7363</name>
</gene>
<dbReference type="SMART" id="SM01153">
    <property type="entry name" value="DUF1693"/>
    <property type="match status" value="2"/>
</dbReference>
<feature type="compositionally biased region" description="Basic and acidic residues" evidence="5">
    <location>
        <begin position="325"/>
        <end position="341"/>
    </location>
</feature>
<proteinExistence type="inferred from homology"/>
<comment type="similarity">
    <text evidence="1">Belongs to the TENT family.</text>
</comment>
<evidence type="ECO:0000256" key="4">
    <source>
        <dbReference type="ARBA" id="ARBA00047933"/>
    </source>
</evidence>
<feature type="compositionally biased region" description="Polar residues" evidence="5">
    <location>
        <begin position="415"/>
        <end position="426"/>
    </location>
</feature>
<dbReference type="AlphaFoldDB" id="A0A556U1T2"/>
<reference evidence="6 7" key="1">
    <citation type="journal article" date="2019" name="Genome Biol. Evol.">
        <title>Whole-Genome Sequencing of the Giant Devil Catfish, Bagarius yarrelli.</title>
        <authorList>
            <person name="Jiang W."/>
            <person name="Lv Y."/>
            <person name="Cheng L."/>
            <person name="Yang K."/>
            <person name="Chao B."/>
            <person name="Wang X."/>
            <person name="Li Y."/>
            <person name="Pan X."/>
            <person name="You X."/>
            <person name="Zhang Y."/>
            <person name="Yang J."/>
            <person name="Li J."/>
            <person name="Zhang X."/>
            <person name="Liu S."/>
            <person name="Sun C."/>
            <person name="Yang J."/>
            <person name="Shi Q."/>
        </authorList>
    </citation>
    <scope>NUCLEOTIDE SEQUENCE [LARGE SCALE GENOMIC DNA]</scope>
    <source>
        <strain evidence="6">JWS20170419001</strain>
        <tissue evidence="6">Muscle</tissue>
    </source>
</reference>
<feature type="compositionally biased region" description="Basic residues" evidence="5">
    <location>
        <begin position="447"/>
        <end position="459"/>
    </location>
</feature>
<dbReference type="EC" id="2.7.7.19" evidence="2"/>
<evidence type="ECO:0000256" key="3">
    <source>
        <dbReference type="ARBA" id="ARBA00022679"/>
    </source>
</evidence>
<keyword evidence="3" id="KW-0808">Transferase</keyword>
<protein>
    <recommendedName>
        <fullName evidence="2">polynucleotide adenylyltransferase</fullName>
        <ecNumber evidence="2">2.7.7.19</ecNumber>
    </recommendedName>
</protein>
<feature type="compositionally biased region" description="Polar residues" evidence="5">
    <location>
        <begin position="805"/>
        <end position="817"/>
    </location>
</feature>
<feature type="region of interest" description="Disordered" evidence="5">
    <location>
        <begin position="317"/>
        <end position="348"/>
    </location>
</feature>
<evidence type="ECO:0000256" key="1">
    <source>
        <dbReference type="ARBA" id="ARBA00007631"/>
    </source>
</evidence>
<evidence type="ECO:0000313" key="7">
    <source>
        <dbReference type="Proteomes" id="UP000319801"/>
    </source>
</evidence>
<organism evidence="6 7">
    <name type="scientific">Bagarius yarrelli</name>
    <name type="common">Goonch</name>
    <name type="synonym">Bagrus yarrelli</name>
    <dbReference type="NCBI Taxonomy" id="175774"/>
    <lineage>
        <taxon>Eukaryota</taxon>
        <taxon>Metazoa</taxon>
        <taxon>Chordata</taxon>
        <taxon>Craniata</taxon>
        <taxon>Vertebrata</taxon>
        <taxon>Euteleostomi</taxon>
        <taxon>Actinopterygii</taxon>
        <taxon>Neopterygii</taxon>
        <taxon>Teleostei</taxon>
        <taxon>Ostariophysi</taxon>
        <taxon>Siluriformes</taxon>
        <taxon>Sisoridae</taxon>
        <taxon>Sisorinae</taxon>
        <taxon>Bagarius</taxon>
    </lineage>
</organism>
<dbReference type="GO" id="GO:1990817">
    <property type="term" value="F:poly(A) RNA polymerase activity"/>
    <property type="evidence" value="ECO:0007669"/>
    <property type="project" value="UniProtKB-EC"/>
</dbReference>
<dbReference type="GO" id="GO:0003723">
    <property type="term" value="F:RNA binding"/>
    <property type="evidence" value="ECO:0007669"/>
    <property type="project" value="TreeGrafter"/>
</dbReference>
<dbReference type="PANTHER" id="PTHR12974">
    <property type="entry name" value="PRION-LIKE- Q/N-RICH -DOMAIN-BEARING PROTEIN PROTEIN 44"/>
    <property type="match status" value="1"/>
</dbReference>
<dbReference type="OrthoDB" id="10065073at2759"/>
<feature type="region of interest" description="Disordered" evidence="5">
    <location>
        <begin position="792"/>
        <end position="817"/>
    </location>
</feature>
<keyword evidence="7" id="KW-1185">Reference proteome</keyword>
<feature type="region of interest" description="Disordered" evidence="5">
    <location>
        <begin position="415"/>
        <end position="459"/>
    </location>
</feature>
<comment type="caution">
    <text evidence="6">The sequence shown here is derived from an EMBL/GenBank/DDBJ whole genome shotgun (WGS) entry which is preliminary data.</text>
</comment>
<evidence type="ECO:0000313" key="6">
    <source>
        <dbReference type="EMBL" id="TSL89874.1"/>
    </source>
</evidence>
<dbReference type="Proteomes" id="UP000319801">
    <property type="component" value="Unassembled WGS sequence"/>
</dbReference>
<feature type="compositionally biased region" description="Basic and acidic residues" evidence="5">
    <location>
        <begin position="555"/>
        <end position="578"/>
    </location>
</feature>